<gene>
    <name evidence="2" type="ORF">M8C21_026181</name>
</gene>
<dbReference type="PANTHER" id="PTHR37614:SF2">
    <property type="entry name" value="OS02G0121400 PROTEIN"/>
    <property type="match status" value="1"/>
</dbReference>
<reference evidence="2" key="1">
    <citation type="submission" date="2022-06" db="EMBL/GenBank/DDBJ databases">
        <title>Uncovering the hologenomic basis of an extraordinary plant invasion.</title>
        <authorList>
            <person name="Bieker V.C."/>
            <person name="Martin M.D."/>
            <person name="Gilbert T."/>
            <person name="Hodgins K."/>
            <person name="Battlay P."/>
            <person name="Petersen B."/>
            <person name="Wilson J."/>
        </authorList>
    </citation>
    <scope>NUCLEOTIDE SEQUENCE</scope>
    <source>
        <strain evidence="2">AA19_3_7</strain>
        <tissue evidence="2">Leaf</tissue>
    </source>
</reference>
<evidence type="ECO:0000256" key="1">
    <source>
        <dbReference type="SAM" id="MobiDB-lite"/>
    </source>
</evidence>
<dbReference type="AlphaFoldDB" id="A0AAD5BN47"/>
<evidence type="ECO:0000313" key="3">
    <source>
        <dbReference type="Proteomes" id="UP001206925"/>
    </source>
</evidence>
<organism evidence="2 3">
    <name type="scientific">Ambrosia artemisiifolia</name>
    <name type="common">Common ragweed</name>
    <dbReference type="NCBI Taxonomy" id="4212"/>
    <lineage>
        <taxon>Eukaryota</taxon>
        <taxon>Viridiplantae</taxon>
        <taxon>Streptophyta</taxon>
        <taxon>Embryophyta</taxon>
        <taxon>Tracheophyta</taxon>
        <taxon>Spermatophyta</taxon>
        <taxon>Magnoliopsida</taxon>
        <taxon>eudicotyledons</taxon>
        <taxon>Gunneridae</taxon>
        <taxon>Pentapetalae</taxon>
        <taxon>asterids</taxon>
        <taxon>campanulids</taxon>
        <taxon>Asterales</taxon>
        <taxon>Asteraceae</taxon>
        <taxon>Asteroideae</taxon>
        <taxon>Heliantheae alliance</taxon>
        <taxon>Heliantheae</taxon>
        <taxon>Ambrosia</taxon>
    </lineage>
</organism>
<dbReference type="PANTHER" id="PTHR37614">
    <property type="entry name" value="OS02G0121400 PROTEIN"/>
    <property type="match status" value="1"/>
</dbReference>
<sequence>MKHNIINCVGSEQLPTEDEVQVANILLTFPKIVLKSELINRYSFTWGVKKKRSVLNSSVSPSPLPLSERRVAEDVTEKVTAADADKSPSTPLSFLPSGSGSDCVDKRKSKTSSSGKKRKASNDLVESYNRMHQEREILLKETKAMKTLHQELSSTNLELKAIIQKVNYTRNIEDFHKWSKSMKIFDQQSYPQITMFAPPTTQQQQQLQQRCQHFVAVSCSGNSHSGGGFGMFNQVDPRVKILNGEAYDFMGCSQPLDQSKYLMLDNDLRMRTAAAAARQRRIMRRKENKNASLALKLSRGSR</sequence>
<feature type="region of interest" description="Disordered" evidence="1">
    <location>
        <begin position="77"/>
        <end position="125"/>
    </location>
</feature>
<dbReference type="EMBL" id="JAMZMK010011671">
    <property type="protein sequence ID" value="KAI7726427.1"/>
    <property type="molecule type" value="Genomic_DNA"/>
</dbReference>
<protein>
    <submittedName>
        <fullName evidence="2">Uncharacterized protein</fullName>
    </submittedName>
</protein>
<dbReference type="Proteomes" id="UP001206925">
    <property type="component" value="Unassembled WGS sequence"/>
</dbReference>
<accession>A0AAD5BN47</accession>
<feature type="compositionally biased region" description="Polar residues" evidence="1">
    <location>
        <begin position="87"/>
        <end position="100"/>
    </location>
</feature>
<evidence type="ECO:0000313" key="2">
    <source>
        <dbReference type="EMBL" id="KAI7726427.1"/>
    </source>
</evidence>
<feature type="compositionally biased region" description="Basic residues" evidence="1">
    <location>
        <begin position="107"/>
        <end position="119"/>
    </location>
</feature>
<comment type="caution">
    <text evidence="2">The sequence shown here is derived from an EMBL/GenBank/DDBJ whole genome shotgun (WGS) entry which is preliminary data.</text>
</comment>
<name>A0AAD5BN47_AMBAR</name>
<proteinExistence type="predicted"/>
<keyword evidence="3" id="KW-1185">Reference proteome</keyword>